<dbReference type="PROSITE" id="PS01125">
    <property type="entry name" value="ROK"/>
    <property type="match status" value="1"/>
</dbReference>
<dbReference type="PANTHER" id="PTHR18964:SF149">
    <property type="entry name" value="BIFUNCTIONAL UDP-N-ACETYLGLUCOSAMINE 2-EPIMERASE_N-ACETYLMANNOSAMINE KINASE"/>
    <property type="match status" value="1"/>
</dbReference>
<dbReference type="InterPro" id="IPR043129">
    <property type="entry name" value="ATPase_NBD"/>
</dbReference>
<gene>
    <name evidence="2" type="ORF">H9728_05545</name>
</gene>
<comment type="similarity">
    <text evidence="1">Belongs to the ROK (NagC/XylR) family.</text>
</comment>
<name>A0A9D1Z911_9FIRM</name>
<proteinExistence type="inferred from homology"/>
<evidence type="ECO:0000256" key="1">
    <source>
        <dbReference type="ARBA" id="ARBA00006479"/>
    </source>
</evidence>
<reference evidence="2" key="1">
    <citation type="journal article" date="2021" name="PeerJ">
        <title>Extensive microbial diversity within the chicken gut microbiome revealed by metagenomics and culture.</title>
        <authorList>
            <person name="Gilroy R."/>
            <person name="Ravi A."/>
            <person name="Getino M."/>
            <person name="Pursley I."/>
            <person name="Horton D.L."/>
            <person name="Alikhan N.F."/>
            <person name="Baker D."/>
            <person name="Gharbi K."/>
            <person name="Hall N."/>
            <person name="Watson M."/>
            <person name="Adriaenssens E.M."/>
            <person name="Foster-Nyarko E."/>
            <person name="Jarju S."/>
            <person name="Secka A."/>
            <person name="Antonio M."/>
            <person name="Oren A."/>
            <person name="Chaudhuri R.R."/>
            <person name="La Ragione R."/>
            <person name="Hildebrand F."/>
            <person name="Pallen M.J."/>
        </authorList>
    </citation>
    <scope>NUCLEOTIDE SEQUENCE</scope>
    <source>
        <strain evidence="2">CHK199-9574</strain>
    </source>
</reference>
<dbReference type="InterPro" id="IPR049874">
    <property type="entry name" value="ROK_cs"/>
</dbReference>
<comment type="caution">
    <text evidence="2">The sequence shown here is derived from an EMBL/GenBank/DDBJ whole genome shotgun (WGS) entry which is preliminary data.</text>
</comment>
<protein>
    <submittedName>
        <fullName evidence="2">ROK family protein</fullName>
    </submittedName>
</protein>
<accession>A0A9D1Z911</accession>
<sequence length="319" mass="33523">MAEYYVGIDFGGMSAKAGLFDANAKMIAKDTVKTSREDDYAATVGKMAGLVRKICADNGVDLNDVRRVGLASPGVIDGVNGVVVRWGNYDWSDKPLAKDMTDALGVTVLVTNDANAAAYGEAKFGAGKSYEDSIFVTLGTGVGSGIILGGKLYEGYCGAGAEAGHMVIVAGGIPCGCGRRGCFEQYASASALVRDTKKAMFEHKDSVMWELCGGDPENADGKTAFSAAKAGDEAGQTVVKNYIMYLGEGLLNLINIFRPQAIIVGGGVCNEGEYLLAPLRKYIGERLYVGCDRVPFVLNRAQLGNDAGIYGALALAMNR</sequence>
<reference evidence="2" key="2">
    <citation type="submission" date="2021-04" db="EMBL/GenBank/DDBJ databases">
        <authorList>
            <person name="Gilroy R."/>
        </authorList>
    </citation>
    <scope>NUCLEOTIDE SEQUENCE</scope>
    <source>
        <strain evidence="2">CHK199-9574</strain>
    </source>
</reference>
<dbReference type="Pfam" id="PF00480">
    <property type="entry name" value="ROK"/>
    <property type="match status" value="1"/>
</dbReference>
<organism evidence="2 3">
    <name type="scientific">Candidatus Borkfalkia excrementavium</name>
    <dbReference type="NCBI Taxonomy" id="2838505"/>
    <lineage>
        <taxon>Bacteria</taxon>
        <taxon>Bacillati</taxon>
        <taxon>Bacillota</taxon>
        <taxon>Clostridia</taxon>
        <taxon>Christensenellales</taxon>
        <taxon>Christensenellaceae</taxon>
        <taxon>Candidatus Borkfalkia</taxon>
    </lineage>
</organism>
<evidence type="ECO:0000313" key="2">
    <source>
        <dbReference type="EMBL" id="HIY78489.1"/>
    </source>
</evidence>
<dbReference type="SUPFAM" id="SSF53067">
    <property type="entry name" value="Actin-like ATPase domain"/>
    <property type="match status" value="1"/>
</dbReference>
<dbReference type="PANTHER" id="PTHR18964">
    <property type="entry name" value="ROK (REPRESSOR, ORF, KINASE) FAMILY"/>
    <property type="match status" value="1"/>
</dbReference>
<evidence type="ECO:0000313" key="3">
    <source>
        <dbReference type="Proteomes" id="UP000824135"/>
    </source>
</evidence>
<dbReference type="AlphaFoldDB" id="A0A9D1Z911"/>
<dbReference type="EMBL" id="DXCO01000037">
    <property type="protein sequence ID" value="HIY78489.1"/>
    <property type="molecule type" value="Genomic_DNA"/>
</dbReference>
<dbReference type="Proteomes" id="UP000824135">
    <property type="component" value="Unassembled WGS sequence"/>
</dbReference>
<dbReference type="Gene3D" id="3.30.420.40">
    <property type="match status" value="2"/>
</dbReference>
<dbReference type="InterPro" id="IPR000600">
    <property type="entry name" value="ROK"/>
</dbReference>